<dbReference type="PANTHER" id="PTHR43289:SF6">
    <property type="entry name" value="SERINE_THREONINE-PROTEIN KINASE NEKL-3"/>
    <property type="match status" value="1"/>
</dbReference>
<dbReference type="InterPro" id="IPR011009">
    <property type="entry name" value="Kinase-like_dom_sf"/>
</dbReference>
<evidence type="ECO:0000259" key="9">
    <source>
        <dbReference type="PROSITE" id="PS50011"/>
    </source>
</evidence>
<evidence type="ECO:0000256" key="8">
    <source>
        <dbReference type="SAM" id="MobiDB-lite"/>
    </source>
</evidence>
<dbReference type="Pfam" id="PF00069">
    <property type="entry name" value="Pkinase"/>
    <property type="match status" value="1"/>
</dbReference>
<feature type="region of interest" description="Disordered" evidence="8">
    <location>
        <begin position="333"/>
        <end position="397"/>
    </location>
</feature>
<evidence type="ECO:0000256" key="2">
    <source>
        <dbReference type="ARBA" id="ARBA00022527"/>
    </source>
</evidence>
<keyword evidence="6 7" id="KW-0067">ATP-binding</keyword>
<evidence type="ECO:0000256" key="1">
    <source>
        <dbReference type="ARBA" id="ARBA00012513"/>
    </source>
</evidence>
<organism evidence="10 11">
    <name type="scientific">Streptomyces katrae</name>
    <dbReference type="NCBI Taxonomy" id="68223"/>
    <lineage>
        <taxon>Bacteria</taxon>
        <taxon>Bacillati</taxon>
        <taxon>Actinomycetota</taxon>
        <taxon>Actinomycetes</taxon>
        <taxon>Kitasatosporales</taxon>
        <taxon>Streptomycetaceae</taxon>
        <taxon>Streptomyces</taxon>
    </lineage>
</organism>
<proteinExistence type="predicted"/>
<protein>
    <recommendedName>
        <fullName evidence="1">non-specific serine/threonine protein kinase</fullName>
        <ecNumber evidence="1">2.7.11.1</ecNumber>
    </recommendedName>
</protein>
<dbReference type="PANTHER" id="PTHR43289">
    <property type="entry name" value="MITOGEN-ACTIVATED PROTEIN KINASE KINASE KINASE 20-RELATED"/>
    <property type="match status" value="1"/>
</dbReference>
<keyword evidence="2" id="KW-0723">Serine/threonine-protein kinase</keyword>
<dbReference type="InterPro" id="IPR017441">
    <property type="entry name" value="Protein_kinase_ATP_BS"/>
</dbReference>
<evidence type="ECO:0000256" key="5">
    <source>
        <dbReference type="ARBA" id="ARBA00022777"/>
    </source>
</evidence>
<dbReference type="PROSITE" id="PS00108">
    <property type="entry name" value="PROTEIN_KINASE_ST"/>
    <property type="match status" value="1"/>
</dbReference>
<keyword evidence="4 7" id="KW-0547">Nucleotide-binding</keyword>
<dbReference type="EC" id="2.7.11.1" evidence="1"/>
<dbReference type="PROSITE" id="PS50011">
    <property type="entry name" value="PROTEIN_KINASE_DOM"/>
    <property type="match status" value="1"/>
</dbReference>
<comment type="caution">
    <text evidence="10">The sequence shown here is derived from an EMBL/GenBank/DDBJ whole genome shotgun (WGS) entry which is preliminary data.</text>
</comment>
<dbReference type="CDD" id="cd14014">
    <property type="entry name" value="STKc_PknB_like"/>
    <property type="match status" value="1"/>
</dbReference>
<dbReference type="Gene3D" id="3.30.200.20">
    <property type="entry name" value="Phosphorylase Kinase, domain 1"/>
    <property type="match status" value="1"/>
</dbReference>
<evidence type="ECO:0000256" key="3">
    <source>
        <dbReference type="ARBA" id="ARBA00022679"/>
    </source>
</evidence>
<name>A0ABT7GR31_9ACTN</name>
<evidence type="ECO:0000313" key="11">
    <source>
        <dbReference type="Proteomes" id="UP001223390"/>
    </source>
</evidence>
<evidence type="ECO:0000313" key="10">
    <source>
        <dbReference type="EMBL" id="MDK9496058.1"/>
    </source>
</evidence>
<evidence type="ECO:0000256" key="7">
    <source>
        <dbReference type="PROSITE-ProRule" id="PRU10141"/>
    </source>
</evidence>
<feature type="domain" description="Protein kinase" evidence="9">
    <location>
        <begin position="13"/>
        <end position="267"/>
    </location>
</feature>
<evidence type="ECO:0000256" key="4">
    <source>
        <dbReference type="ARBA" id="ARBA00022741"/>
    </source>
</evidence>
<gene>
    <name evidence="10" type="ORF">QEZ40_000396</name>
</gene>
<accession>A0ABT7GR31</accession>
<dbReference type="SUPFAM" id="SSF56112">
    <property type="entry name" value="Protein kinase-like (PK-like)"/>
    <property type="match status" value="1"/>
</dbReference>
<dbReference type="InterPro" id="IPR000719">
    <property type="entry name" value="Prot_kinase_dom"/>
</dbReference>
<dbReference type="RefSeq" id="WP_285341589.1">
    <property type="nucleotide sequence ID" value="NZ_JASITI010000010.1"/>
</dbReference>
<dbReference type="GO" id="GO:0016301">
    <property type="term" value="F:kinase activity"/>
    <property type="evidence" value="ECO:0007669"/>
    <property type="project" value="UniProtKB-KW"/>
</dbReference>
<keyword evidence="3" id="KW-0808">Transferase</keyword>
<reference evidence="10 11" key="1">
    <citation type="submission" date="2023-05" db="EMBL/GenBank/DDBJ databases">
        <title>Sequencing and Assembly of Streptomyces sp. NP73.</title>
        <authorList>
            <person name="Konwar A.N."/>
            <person name="Saikia K."/>
            <person name="Thakur D."/>
        </authorList>
    </citation>
    <scope>NUCLEOTIDE SEQUENCE [LARGE SCALE GENOMIC DNA]</scope>
    <source>
        <strain evidence="10 11">NP73</strain>
    </source>
</reference>
<evidence type="ECO:0000256" key="6">
    <source>
        <dbReference type="ARBA" id="ARBA00022840"/>
    </source>
</evidence>
<keyword evidence="11" id="KW-1185">Reference proteome</keyword>
<feature type="region of interest" description="Disordered" evidence="8">
    <location>
        <begin position="269"/>
        <end position="300"/>
    </location>
</feature>
<feature type="compositionally biased region" description="Pro residues" evidence="8">
    <location>
        <begin position="372"/>
        <end position="396"/>
    </location>
</feature>
<sequence length="506" mass="53883">MTDDRGRLLAGRYRLASLLGQGGMGTVWRAHDEQLDREVALKELRLPDDLDAPRRQAWIARLDREARAAARLKHPGVITVHDRIADEDGRPWIVMELVRGRSLDDLVKEDGPLPPARVAVIGRQVLDALRAVHATGVVHRDIKPANVLLEGDRVVLTDFGIAAVEGEPGLTRSGALMGTPVYMSPEQMRGLAATAESDLWSLGATLYTAVEGHPPFNGAGSWAVFVAVATEDPAPAVRAGELGPVLTGLLRKDPARRLSAGEAYELLAGPAGEAEPSRPGPAGSGTLRLGTGAAVAPGRGRAGARGRYVLGGLAAVVAVLAAVPWWLPDSGASDDAGPTRSTGAAAPGHQTRPPSSSPLAEPTPSVARSSPSPGPSPSPSPSPTPTPAPVPVPVPTHTPLDRAAIERVFTLYMNGLANHDMTSLRQGTCPRLRSTLLGFALNGYFVDRWELQHYEIPRGRNELSVEARITRRDPETGALAGDVLNQWIIERTPDQQYYVCGWLNER</sequence>
<dbReference type="Gene3D" id="1.10.510.10">
    <property type="entry name" value="Transferase(Phosphotransferase) domain 1"/>
    <property type="match status" value="1"/>
</dbReference>
<dbReference type="InterPro" id="IPR008271">
    <property type="entry name" value="Ser/Thr_kinase_AS"/>
</dbReference>
<keyword evidence="5 10" id="KW-0418">Kinase</keyword>
<feature type="binding site" evidence="7">
    <location>
        <position position="42"/>
    </location>
    <ligand>
        <name>ATP</name>
        <dbReference type="ChEBI" id="CHEBI:30616"/>
    </ligand>
</feature>
<dbReference type="EMBL" id="JASITI010000010">
    <property type="protein sequence ID" value="MDK9496058.1"/>
    <property type="molecule type" value="Genomic_DNA"/>
</dbReference>
<dbReference type="SMART" id="SM00220">
    <property type="entry name" value="S_TKc"/>
    <property type="match status" value="1"/>
</dbReference>
<dbReference type="Proteomes" id="UP001223390">
    <property type="component" value="Unassembled WGS sequence"/>
</dbReference>
<dbReference type="PROSITE" id="PS00107">
    <property type="entry name" value="PROTEIN_KINASE_ATP"/>
    <property type="match status" value="1"/>
</dbReference>